<reference evidence="2" key="1">
    <citation type="submission" date="2016-11" db="UniProtKB">
        <authorList>
            <consortium name="WormBaseParasite"/>
        </authorList>
    </citation>
    <scope>IDENTIFICATION</scope>
    <source>
        <strain evidence="2">KR3021</strain>
    </source>
</reference>
<evidence type="ECO:0000313" key="2">
    <source>
        <dbReference type="WBParaSite" id="RSKR_0001082700.1"/>
    </source>
</evidence>
<name>A0AC35UFV7_9BILA</name>
<dbReference type="WBParaSite" id="RSKR_0001082700.1">
    <property type="protein sequence ID" value="RSKR_0001082700.1"/>
    <property type="gene ID" value="RSKR_0001082700"/>
</dbReference>
<organism evidence="1 2">
    <name type="scientific">Rhabditophanes sp. KR3021</name>
    <dbReference type="NCBI Taxonomy" id="114890"/>
    <lineage>
        <taxon>Eukaryota</taxon>
        <taxon>Metazoa</taxon>
        <taxon>Ecdysozoa</taxon>
        <taxon>Nematoda</taxon>
        <taxon>Chromadorea</taxon>
        <taxon>Rhabditida</taxon>
        <taxon>Tylenchina</taxon>
        <taxon>Panagrolaimomorpha</taxon>
        <taxon>Strongyloidoidea</taxon>
        <taxon>Alloionematidae</taxon>
        <taxon>Rhabditophanes</taxon>
    </lineage>
</organism>
<proteinExistence type="predicted"/>
<sequence length="521" mass="59896">MLLLNVLFCLIAPILSYKILIYNPTFAYSHFKFGLRIADLLANAGHEVTVIIADLDTRIKFERDVKYNIYFIEADPAAENLIVNNKMNDLMWMETDSAKSQFELFDSFYQAIHLHGKHIINNKELETFVINEKFDFGYSEVIHPYIFGLFNHWKIPAYASGSAAPLLSTFVEYFGAEFPLSYTPTQMRASGDKMNYFERIENAFSHLATKVIFSWVRELLTCENYMNEKFGNGFFNVEREITGSSFIFINTNIFIDINFPKSAKMLDISGIGIPKPKNLSIQWEDILNKREKNVIISFGSICLSHKMPQEMKDTIVGVIKNMPNVTFLWKYEVEDGIADGIDNLVITKWLPQNDLLNSDKVNLIITHGGLNSLTESLYRGKKTMVIPIFGDQLRNGKLIERAKTGLSLHKRDLKNNVTLFNAIKDMLTNDEYQQNADKLAKMLANQPINPKDVLIKYFEFACEFGKFHHLDLASSDMNFVQYYMLDIIAPFICIAAIVLYLLMITIIRIVKKLFIAKIKIE</sequence>
<dbReference type="Proteomes" id="UP000095286">
    <property type="component" value="Unplaced"/>
</dbReference>
<accession>A0AC35UFV7</accession>
<protein>
    <submittedName>
        <fullName evidence="2">Glucuronosyltransferase</fullName>
    </submittedName>
</protein>
<evidence type="ECO:0000313" key="1">
    <source>
        <dbReference type="Proteomes" id="UP000095286"/>
    </source>
</evidence>